<evidence type="ECO:0000256" key="1">
    <source>
        <dbReference type="ARBA" id="ARBA00023054"/>
    </source>
</evidence>
<dbReference type="SMR" id="A0A482WIU9"/>
<dbReference type="PANTHER" id="PTHR32123">
    <property type="entry name" value="BICD FAMILY-LIKE CARGO ADAPTER"/>
    <property type="match status" value="1"/>
</dbReference>
<reference evidence="3 4" key="1">
    <citation type="journal article" date="2017" name="Gigascience">
        <title>Genome sequence of the small brown planthopper, Laodelphax striatellus.</title>
        <authorList>
            <person name="Zhu J."/>
            <person name="Jiang F."/>
            <person name="Wang X."/>
            <person name="Yang P."/>
            <person name="Bao Y."/>
            <person name="Zhao W."/>
            <person name="Wang W."/>
            <person name="Lu H."/>
            <person name="Wang Q."/>
            <person name="Cui N."/>
            <person name="Li J."/>
            <person name="Chen X."/>
            <person name="Luo L."/>
            <person name="Yu J."/>
            <person name="Kang L."/>
            <person name="Cui F."/>
        </authorList>
    </citation>
    <scope>NUCLEOTIDE SEQUENCE [LARGE SCALE GENOMIC DNA]</scope>
    <source>
        <strain evidence="3">Lst14</strain>
    </source>
</reference>
<proteinExistence type="predicted"/>
<protein>
    <recommendedName>
        <fullName evidence="5">HAP1 N-terminal domain-containing protein</fullName>
    </recommendedName>
</protein>
<dbReference type="EMBL" id="QKKF02034760">
    <property type="protein sequence ID" value="RZF33156.1"/>
    <property type="molecule type" value="Genomic_DNA"/>
</dbReference>
<evidence type="ECO:0000313" key="3">
    <source>
        <dbReference type="EMBL" id="RZF33156.1"/>
    </source>
</evidence>
<dbReference type="Proteomes" id="UP000291343">
    <property type="component" value="Unassembled WGS sequence"/>
</dbReference>
<feature type="coiled-coil region" evidence="2">
    <location>
        <begin position="63"/>
        <end position="94"/>
    </location>
</feature>
<dbReference type="InParanoid" id="A0A482WIU9"/>
<keyword evidence="1 2" id="KW-0175">Coiled coil</keyword>
<dbReference type="PANTHER" id="PTHR32123:SF13">
    <property type="entry name" value="BICAUDAL D-RELATED PROTEIN HOMOLOG"/>
    <property type="match status" value="1"/>
</dbReference>
<accession>A0A482WIU9</accession>
<dbReference type="InterPro" id="IPR051149">
    <property type="entry name" value="Spindly/BICDR_Dynein_Adapter"/>
</dbReference>
<keyword evidence="4" id="KW-1185">Reference proteome</keyword>
<evidence type="ECO:0000313" key="4">
    <source>
        <dbReference type="Proteomes" id="UP000291343"/>
    </source>
</evidence>
<sequence>MYAVKNRNQELFHDGMMRKGKMKPKYDLEDYIYDVESRSLEPSADPEDVYAQLQQKEQDLMLAAELGKALLEKNEELSRQNERLAEEYSQKLEITRELNNISTPILSADYELIDSFFATKYSKTEGSKFVAWLAGLWMQHEGYFVLVSRCRCEGRSRPSLPCVTRYAFCLRCDANQLAAYCEINFSPLFSSFLFNLKRSKNSEERRLPGFCPVLLSQVKH</sequence>
<dbReference type="AlphaFoldDB" id="A0A482WIU9"/>
<gene>
    <name evidence="3" type="ORF">LSTR_LSTR004842</name>
</gene>
<dbReference type="OrthoDB" id="9451547at2759"/>
<organism evidence="3 4">
    <name type="scientific">Laodelphax striatellus</name>
    <name type="common">Small brown planthopper</name>
    <name type="synonym">Delphax striatella</name>
    <dbReference type="NCBI Taxonomy" id="195883"/>
    <lineage>
        <taxon>Eukaryota</taxon>
        <taxon>Metazoa</taxon>
        <taxon>Ecdysozoa</taxon>
        <taxon>Arthropoda</taxon>
        <taxon>Hexapoda</taxon>
        <taxon>Insecta</taxon>
        <taxon>Pterygota</taxon>
        <taxon>Neoptera</taxon>
        <taxon>Paraneoptera</taxon>
        <taxon>Hemiptera</taxon>
        <taxon>Auchenorrhyncha</taxon>
        <taxon>Fulgoroidea</taxon>
        <taxon>Delphacidae</taxon>
        <taxon>Criomorphinae</taxon>
        <taxon>Laodelphax</taxon>
    </lineage>
</organism>
<evidence type="ECO:0000256" key="2">
    <source>
        <dbReference type="SAM" id="Coils"/>
    </source>
</evidence>
<name>A0A482WIU9_LAOST</name>
<dbReference type="STRING" id="195883.A0A482WIU9"/>
<evidence type="ECO:0008006" key="5">
    <source>
        <dbReference type="Google" id="ProtNLM"/>
    </source>
</evidence>
<comment type="caution">
    <text evidence="3">The sequence shown here is derived from an EMBL/GenBank/DDBJ whole genome shotgun (WGS) entry which is preliminary data.</text>
</comment>